<gene>
    <name evidence="10" type="ORF">CINCED_3A013956</name>
</gene>
<dbReference type="PANTHER" id="PTHR10953:SF3">
    <property type="entry name" value="UBIQUITIN-LIKE MODIFIER-ACTIVATING ENZYME ATG7"/>
    <property type="match status" value="1"/>
</dbReference>
<keyword evidence="7" id="KW-0963">Cytoplasm</keyword>
<dbReference type="GO" id="GO:0019779">
    <property type="term" value="F:Atg8 activating enzyme activity"/>
    <property type="evidence" value="ECO:0007669"/>
    <property type="project" value="TreeGrafter"/>
</dbReference>
<sequence length="681" mass="76794">MSCLPETVNITDYTEGNLDNADEVHLKFVPFSSTLDPAFWFKVSEFKMEVDKLDEVYRPLIGYYDSKESPYLTLDCSSFNQELNDEVSSKYVARGYCLNKNTLESFKNCNKTELLKEFGERMLDDFRSGRAIEDPSMIPAFDILMYSNLKRYHFYFWFAFLSFAEPKYSLINMPTCLENIFSDTQFDLLVSGFKNLNIIQRGFFGIIHSESGDIRVITLKQYIDVLGHDVESESKGFLVFADPSDLIDYPGWPLRNLLYLVFMHCPSIRTSILKVIALRGSPTSKFSPSMLFNIKLSSNIEVVGNQDCITFVGWEKIKGKFCPKYVDLSKTMDPKKQASESVNLNLKLMKWRVAPNLNLDVIAQSRCLIIGAGTLGCCVARNLLSWGVQNITFIDNGYVSYSNPVRQSLYTHSHCPNSYKAIAAANTLREIHPGINSTGVVMSIPMPGHGDNIDNNKTVNELLKLIEDHDIIFLLTDSRESRWLPTMLCTLCNKLAITAALGFDSYLVLRHGVKIQDISSKESKLGCYFCNDVTAPGNSLIDKTLDQQCTVTRPGVSSIAGALAVELFVSYVQLKHDVIANADSCLGKVPHSIRGFISDFQQIQPFTQSFSQCIACSPKVINDFLNKKEEFLNNVFINPNYLEDLTGLTELRNDFEKSVILEFNDSDGEVYETENCMTSNG</sequence>
<keyword evidence="4 7" id="KW-0653">Protein transport</keyword>
<keyword evidence="11" id="KW-1185">Reference proteome</keyword>
<feature type="domain" description="Ubiquitin-like modifier-activating enzyme Atg7 N-terminal" evidence="9">
    <location>
        <begin position="26"/>
        <end position="332"/>
    </location>
</feature>
<proteinExistence type="inferred from homology"/>
<dbReference type="EMBL" id="CABPRJ010001474">
    <property type="protein sequence ID" value="VVC38452.1"/>
    <property type="molecule type" value="Genomic_DNA"/>
</dbReference>
<evidence type="ECO:0000256" key="2">
    <source>
        <dbReference type="ARBA" id="ARBA00017647"/>
    </source>
</evidence>
<evidence type="ECO:0000256" key="6">
    <source>
        <dbReference type="PIRSR" id="PIRSR606285-1"/>
    </source>
</evidence>
<dbReference type="InterPro" id="IPR042523">
    <property type="entry name" value="Atg7_N_2"/>
</dbReference>
<comment type="subunit">
    <text evidence="7">Homodimer.</text>
</comment>
<keyword evidence="3 7" id="KW-0813">Transport</keyword>
<dbReference type="GO" id="GO:0019778">
    <property type="term" value="F:Atg12 activating enzyme activity"/>
    <property type="evidence" value="ECO:0007669"/>
    <property type="project" value="TreeGrafter"/>
</dbReference>
<dbReference type="GO" id="GO:0000045">
    <property type="term" value="P:autophagosome assembly"/>
    <property type="evidence" value="ECO:0007669"/>
    <property type="project" value="TreeGrafter"/>
</dbReference>
<reference evidence="10 11" key="1">
    <citation type="submission" date="2019-08" db="EMBL/GenBank/DDBJ databases">
        <authorList>
            <person name="Alioto T."/>
            <person name="Alioto T."/>
            <person name="Gomez Garrido J."/>
        </authorList>
    </citation>
    <scope>NUCLEOTIDE SEQUENCE [LARGE SCALE GENOMIC DNA]</scope>
</reference>
<dbReference type="PANTHER" id="PTHR10953">
    <property type="entry name" value="UBIQUITIN-ACTIVATING ENZYME E1"/>
    <property type="match status" value="1"/>
</dbReference>
<comment type="function">
    <text evidence="7">E1-like activating enzyme involved in the 2 ubiquitin-like systems required for autophagy.</text>
</comment>
<dbReference type="InterPro" id="IPR035985">
    <property type="entry name" value="Ubiquitin-activating_enz"/>
</dbReference>
<dbReference type="InterPro" id="IPR045886">
    <property type="entry name" value="ThiF/MoeB/HesA"/>
</dbReference>
<keyword evidence="7" id="KW-0833">Ubl conjugation pathway</keyword>
<comment type="similarity">
    <text evidence="1 7">Belongs to the ATG7 family.</text>
</comment>
<feature type="active site" description="Glycyl thioester intermediate" evidence="6">
    <location>
        <position position="549"/>
    </location>
</feature>
<dbReference type="Pfam" id="PF00899">
    <property type="entry name" value="ThiF"/>
    <property type="match status" value="1"/>
</dbReference>
<keyword evidence="5 7" id="KW-0072">Autophagy</keyword>
<evidence type="ECO:0000313" key="10">
    <source>
        <dbReference type="EMBL" id="VVC38452.1"/>
    </source>
</evidence>
<dbReference type="GO" id="GO:0032446">
    <property type="term" value="P:protein modification by small protein conjugation"/>
    <property type="evidence" value="ECO:0007669"/>
    <property type="project" value="TreeGrafter"/>
</dbReference>
<feature type="domain" description="THIF-type NAD/FAD binding fold" evidence="8">
    <location>
        <begin position="350"/>
        <end position="574"/>
    </location>
</feature>
<protein>
    <recommendedName>
        <fullName evidence="2 7">Ubiquitin-like modifier-activating enzyme ATG7</fullName>
    </recommendedName>
    <alternativeName>
        <fullName evidence="7">Autophagy-related protein 7</fullName>
    </alternativeName>
</protein>
<dbReference type="InterPro" id="IPR006285">
    <property type="entry name" value="Atg7"/>
</dbReference>
<evidence type="ECO:0000259" key="8">
    <source>
        <dbReference type="Pfam" id="PF00899"/>
    </source>
</evidence>
<dbReference type="FunFam" id="3.40.50.720:FF:000243">
    <property type="entry name" value="Ubiquitin-like modifier-activating enzyme ATG7"/>
    <property type="match status" value="1"/>
</dbReference>
<evidence type="ECO:0000256" key="5">
    <source>
        <dbReference type="ARBA" id="ARBA00023006"/>
    </source>
</evidence>
<dbReference type="Pfam" id="PF16420">
    <property type="entry name" value="ATG7_N"/>
    <property type="match status" value="1"/>
</dbReference>
<dbReference type="Gene3D" id="3.40.140.70">
    <property type="entry name" value="Ubiquitin-like modifier-activating enzyme ATG7 N-terminal domain"/>
    <property type="match status" value="1"/>
</dbReference>
<dbReference type="GO" id="GO:0006995">
    <property type="term" value="P:cellular response to nitrogen starvation"/>
    <property type="evidence" value="ECO:0007669"/>
    <property type="project" value="TreeGrafter"/>
</dbReference>
<dbReference type="GO" id="GO:0034727">
    <property type="term" value="P:piecemeal microautophagy of the nucleus"/>
    <property type="evidence" value="ECO:0007669"/>
    <property type="project" value="TreeGrafter"/>
</dbReference>
<evidence type="ECO:0000256" key="4">
    <source>
        <dbReference type="ARBA" id="ARBA00022927"/>
    </source>
</evidence>
<evidence type="ECO:0000259" key="9">
    <source>
        <dbReference type="Pfam" id="PF16420"/>
    </source>
</evidence>
<organism evidence="10 11">
    <name type="scientific">Cinara cedri</name>
    <dbReference type="NCBI Taxonomy" id="506608"/>
    <lineage>
        <taxon>Eukaryota</taxon>
        <taxon>Metazoa</taxon>
        <taxon>Ecdysozoa</taxon>
        <taxon>Arthropoda</taxon>
        <taxon>Hexapoda</taxon>
        <taxon>Insecta</taxon>
        <taxon>Pterygota</taxon>
        <taxon>Neoptera</taxon>
        <taxon>Paraneoptera</taxon>
        <taxon>Hemiptera</taxon>
        <taxon>Sternorrhyncha</taxon>
        <taxon>Aphidomorpha</taxon>
        <taxon>Aphidoidea</taxon>
        <taxon>Aphididae</taxon>
        <taxon>Lachninae</taxon>
        <taxon>Cinara</taxon>
    </lineage>
</organism>
<comment type="subcellular location">
    <subcellularLocation>
        <location evidence="7">Cytoplasm</location>
    </subcellularLocation>
    <subcellularLocation>
        <location evidence="7">Preautophagosomal structure</location>
    </subcellularLocation>
</comment>
<dbReference type="GO" id="GO:0015031">
    <property type="term" value="P:protein transport"/>
    <property type="evidence" value="ECO:0007669"/>
    <property type="project" value="UniProtKB-UniRule"/>
</dbReference>
<dbReference type="InterPro" id="IPR000594">
    <property type="entry name" value="ThiF_NAD_FAD-bd"/>
</dbReference>
<evidence type="ECO:0000256" key="1">
    <source>
        <dbReference type="ARBA" id="ARBA00010931"/>
    </source>
</evidence>
<dbReference type="Gene3D" id="3.40.140.100">
    <property type="entry name" value="Ubiquitin-like modifier-activating enzyme ATG7 C-terminal domain"/>
    <property type="match status" value="1"/>
</dbReference>
<dbReference type="AlphaFoldDB" id="A0A5E4N1A3"/>
<evidence type="ECO:0000256" key="7">
    <source>
        <dbReference type="RuleBase" id="RU366022"/>
    </source>
</evidence>
<name>A0A5E4N1A3_9HEMI</name>
<evidence type="ECO:0000313" key="11">
    <source>
        <dbReference type="Proteomes" id="UP000325440"/>
    </source>
</evidence>
<dbReference type="Proteomes" id="UP000325440">
    <property type="component" value="Unassembled WGS sequence"/>
</dbReference>
<dbReference type="GO" id="GO:0000422">
    <property type="term" value="P:autophagy of mitochondrion"/>
    <property type="evidence" value="ECO:0007669"/>
    <property type="project" value="TreeGrafter"/>
</dbReference>
<accession>A0A5E4N1A3</accession>
<dbReference type="OrthoDB" id="338614at2759"/>
<dbReference type="SUPFAM" id="SSF69572">
    <property type="entry name" value="Activating enzymes of the ubiquitin-like proteins"/>
    <property type="match status" value="1"/>
</dbReference>
<dbReference type="InterPro" id="IPR042522">
    <property type="entry name" value="Atg7_N_1"/>
</dbReference>
<dbReference type="Gene3D" id="3.40.50.720">
    <property type="entry name" value="NAD(P)-binding Rossmann-like Domain"/>
    <property type="match status" value="1"/>
</dbReference>
<dbReference type="NCBIfam" id="TIGR01381">
    <property type="entry name" value="E1_like_apg7"/>
    <property type="match status" value="1"/>
</dbReference>
<evidence type="ECO:0000256" key="3">
    <source>
        <dbReference type="ARBA" id="ARBA00022448"/>
    </source>
</evidence>
<dbReference type="InterPro" id="IPR032197">
    <property type="entry name" value="Atg7_N"/>
</dbReference>
<dbReference type="GO" id="GO:0000407">
    <property type="term" value="C:phagophore assembly site"/>
    <property type="evidence" value="ECO:0007669"/>
    <property type="project" value="UniProtKB-SubCell"/>
</dbReference>